<protein>
    <submittedName>
        <fullName evidence="2">Uncharacterized protein</fullName>
    </submittedName>
</protein>
<evidence type="ECO:0000313" key="2">
    <source>
        <dbReference type="EMBL" id="KAK3736918.1"/>
    </source>
</evidence>
<keyword evidence="3" id="KW-1185">Reference proteome</keyword>
<name>A0AAE0Y9B9_9GAST</name>
<comment type="caution">
    <text evidence="2">The sequence shown here is derived from an EMBL/GenBank/DDBJ whole genome shotgun (WGS) entry which is preliminary data.</text>
</comment>
<dbReference type="AlphaFoldDB" id="A0AAE0Y9B9"/>
<sequence length="79" mass="8783">MQPVLRRNCRGPKPPKMEWDGMEWDAGKGDENLIVLIVMSATSDLTRAGGRPASRLETMQFSDEAENLLNPHRVADGFA</sequence>
<gene>
    <name evidence="2" type="ORF">RRG08_000660</name>
</gene>
<reference evidence="2" key="1">
    <citation type="journal article" date="2023" name="G3 (Bethesda)">
        <title>A reference genome for the long-term kleptoplast-retaining sea slug Elysia crispata morphotype clarki.</title>
        <authorList>
            <person name="Eastman K.E."/>
            <person name="Pendleton A.L."/>
            <person name="Shaikh M.A."/>
            <person name="Suttiyut T."/>
            <person name="Ogas R."/>
            <person name="Tomko P."/>
            <person name="Gavelis G."/>
            <person name="Widhalm J.R."/>
            <person name="Wisecaver J.H."/>
        </authorList>
    </citation>
    <scope>NUCLEOTIDE SEQUENCE</scope>
    <source>
        <strain evidence="2">ECLA1</strain>
    </source>
</reference>
<organism evidence="2 3">
    <name type="scientific">Elysia crispata</name>
    <name type="common">lettuce slug</name>
    <dbReference type="NCBI Taxonomy" id="231223"/>
    <lineage>
        <taxon>Eukaryota</taxon>
        <taxon>Metazoa</taxon>
        <taxon>Spiralia</taxon>
        <taxon>Lophotrochozoa</taxon>
        <taxon>Mollusca</taxon>
        <taxon>Gastropoda</taxon>
        <taxon>Heterobranchia</taxon>
        <taxon>Euthyneura</taxon>
        <taxon>Panpulmonata</taxon>
        <taxon>Sacoglossa</taxon>
        <taxon>Placobranchoidea</taxon>
        <taxon>Plakobranchidae</taxon>
        <taxon>Elysia</taxon>
    </lineage>
</organism>
<dbReference type="EMBL" id="JAWDGP010006684">
    <property type="protein sequence ID" value="KAK3736918.1"/>
    <property type="molecule type" value="Genomic_DNA"/>
</dbReference>
<accession>A0AAE0Y9B9</accession>
<evidence type="ECO:0000256" key="1">
    <source>
        <dbReference type="SAM" id="MobiDB-lite"/>
    </source>
</evidence>
<dbReference type="Proteomes" id="UP001283361">
    <property type="component" value="Unassembled WGS sequence"/>
</dbReference>
<proteinExistence type="predicted"/>
<evidence type="ECO:0000313" key="3">
    <source>
        <dbReference type="Proteomes" id="UP001283361"/>
    </source>
</evidence>
<feature type="region of interest" description="Disordered" evidence="1">
    <location>
        <begin position="1"/>
        <end position="23"/>
    </location>
</feature>